<evidence type="ECO:0000313" key="4">
    <source>
        <dbReference type="Proteomes" id="UP000240010"/>
    </source>
</evidence>
<feature type="signal peptide" evidence="2">
    <location>
        <begin position="1"/>
        <end position="25"/>
    </location>
</feature>
<accession>A0A2S6HF81</accession>
<feature type="coiled-coil region" evidence="1">
    <location>
        <begin position="138"/>
        <end position="165"/>
    </location>
</feature>
<dbReference type="Proteomes" id="UP000240010">
    <property type="component" value="Unassembled WGS sequence"/>
</dbReference>
<evidence type="ECO:0000313" key="3">
    <source>
        <dbReference type="EMBL" id="PPK76053.1"/>
    </source>
</evidence>
<name>A0A2S6HF81_9GAMM</name>
<dbReference type="EMBL" id="PTIZ01000004">
    <property type="protein sequence ID" value="PPK76053.1"/>
    <property type="molecule type" value="Genomic_DNA"/>
</dbReference>
<keyword evidence="2" id="KW-0732">Signal</keyword>
<reference evidence="3 4" key="1">
    <citation type="submission" date="2018-02" db="EMBL/GenBank/DDBJ databases">
        <title>Subsurface microbial communities from deep shales in Ohio and West Virginia, USA.</title>
        <authorList>
            <person name="Wrighton K."/>
        </authorList>
    </citation>
    <scope>NUCLEOTIDE SEQUENCE [LARGE SCALE GENOMIC DNA]</scope>
    <source>
        <strain evidence="3 4">OWC-DMM</strain>
    </source>
</reference>
<keyword evidence="1" id="KW-0175">Coiled coil</keyword>
<dbReference type="RefSeq" id="WP_104428564.1">
    <property type="nucleotide sequence ID" value="NZ_PTIZ01000004.1"/>
</dbReference>
<organism evidence="3 4">
    <name type="scientific">Methylobacter tundripaludum</name>
    <dbReference type="NCBI Taxonomy" id="173365"/>
    <lineage>
        <taxon>Bacteria</taxon>
        <taxon>Pseudomonadati</taxon>
        <taxon>Pseudomonadota</taxon>
        <taxon>Gammaproteobacteria</taxon>
        <taxon>Methylococcales</taxon>
        <taxon>Methylococcaceae</taxon>
        <taxon>Methylobacter</taxon>
    </lineage>
</organism>
<dbReference type="AlphaFoldDB" id="A0A2S6HF81"/>
<protein>
    <submittedName>
        <fullName evidence="3">Uncharacterized protein</fullName>
    </submittedName>
</protein>
<evidence type="ECO:0000256" key="1">
    <source>
        <dbReference type="SAM" id="Coils"/>
    </source>
</evidence>
<comment type="caution">
    <text evidence="3">The sequence shown here is derived from an EMBL/GenBank/DDBJ whole genome shotgun (WGS) entry which is preliminary data.</text>
</comment>
<sequence length="165" mass="19390">MKLLFSLLHCIVLFLWVITQSKACALPDSSVVYFTNFSTQTYLPVLKKDFQGGKQGGKMVIKNVYFKKLLENPEQDSSEPFFENIRMTVNFNKQIYYINTFGQIELNKSVVGKLDKETRDHLDKGYELYEWKTCRPMNEVLTKMLQEHKKHVEQLSKEQKGHKTQ</sequence>
<evidence type="ECO:0000256" key="2">
    <source>
        <dbReference type="SAM" id="SignalP"/>
    </source>
</evidence>
<feature type="chain" id="PRO_5015472659" evidence="2">
    <location>
        <begin position="26"/>
        <end position="165"/>
    </location>
</feature>
<proteinExistence type="predicted"/>
<gene>
    <name evidence="3" type="ORF">B0F87_104143</name>
</gene>